<protein>
    <submittedName>
        <fullName evidence="2">Cytochrome P450</fullName>
    </submittedName>
</protein>
<proteinExistence type="inferred from homology"/>
<evidence type="ECO:0000256" key="1">
    <source>
        <dbReference type="ARBA" id="ARBA00010617"/>
    </source>
</evidence>
<dbReference type="Proteomes" id="UP000198640">
    <property type="component" value="Unassembled WGS sequence"/>
</dbReference>
<dbReference type="GO" id="GO:0005506">
    <property type="term" value="F:iron ion binding"/>
    <property type="evidence" value="ECO:0007669"/>
    <property type="project" value="InterPro"/>
</dbReference>
<dbReference type="InterPro" id="IPR036396">
    <property type="entry name" value="Cyt_P450_sf"/>
</dbReference>
<dbReference type="AlphaFoldDB" id="A0A1H3ETZ8"/>
<dbReference type="RefSeq" id="WP_090412255.1">
    <property type="nucleotide sequence ID" value="NZ_FNOY01000009.1"/>
</dbReference>
<dbReference type="InterPro" id="IPR001128">
    <property type="entry name" value="Cyt_P450"/>
</dbReference>
<dbReference type="PANTHER" id="PTHR46696">
    <property type="entry name" value="P450, PUTATIVE (EUROFUNG)-RELATED"/>
    <property type="match status" value="1"/>
</dbReference>
<gene>
    <name evidence="2" type="ORF">SAMN05421881_100950</name>
</gene>
<comment type="similarity">
    <text evidence="1">Belongs to the cytochrome P450 family.</text>
</comment>
<evidence type="ECO:0000313" key="3">
    <source>
        <dbReference type="Proteomes" id="UP000198640"/>
    </source>
</evidence>
<dbReference type="EMBL" id="FNOY01000009">
    <property type="protein sequence ID" value="SDX82252.1"/>
    <property type="molecule type" value="Genomic_DNA"/>
</dbReference>
<dbReference type="PANTHER" id="PTHR46696:SF1">
    <property type="entry name" value="CYTOCHROME P450 YJIB-RELATED"/>
    <property type="match status" value="1"/>
</dbReference>
<name>A0A1H3ETZ8_9PROT</name>
<organism evidence="2 3">
    <name type="scientific">Nitrosomonas halophila</name>
    <dbReference type="NCBI Taxonomy" id="44576"/>
    <lineage>
        <taxon>Bacteria</taxon>
        <taxon>Pseudomonadati</taxon>
        <taxon>Pseudomonadota</taxon>
        <taxon>Betaproteobacteria</taxon>
        <taxon>Nitrosomonadales</taxon>
        <taxon>Nitrosomonadaceae</taxon>
        <taxon>Nitrosomonas</taxon>
    </lineage>
</organism>
<dbReference type="OrthoDB" id="4168525at2"/>
<reference evidence="2 3" key="1">
    <citation type="submission" date="2016-10" db="EMBL/GenBank/DDBJ databases">
        <authorList>
            <person name="de Groot N.N."/>
        </authorList>
    </citation>
    <scope>NUCLEOTIDE SEQUENCE [LARGE SCALE GENOMIC DNA]</scope>
    <source>
        <strain evidence="2 3">Nm1</strain>
    </source>
</reference>
<dbReference type="Gene3D" id="1.10.630.10">
    <property type="entry name" value="Cytochrome P450"/>
    <property type="match status" value="1"/>
</dbReference>
<dbReference type="GO" id="GO:0004497">
    <property type="term" value="F:monooxygenase activity"/>
    <property type="evidence" value="ECO:0007669"/>
    <property type="project" value="InterPro"/>
</dbReference>
<dbReference type="STRING" id="44576.SAMN05421881_100950"/>
<dbReference type="GO" id="GO:0016705">
    <property type="term" value="F:oxidoreductase activity, acting on paired donors, with incorporation or reduction of molecular oxygen"/>
    <property type="evidence" value="ECO:0007669"/>
    <property type="project" value="InterPro"/>
</dbReference>
<dbReference type="GO" id="GO:0020037">
    <property type="term" value="F:heme binding"/>
    <property type="evidence" value="ECO:0007669"/>
    <property type="project" value="InterPro"/>
</dbReference>
<sequence length="627" mass="70423">MAQSNWNPPKNRRFAWLHQITSTITRFLRQIHQWINPGTQPSPKPVEQQEEIPAQGFLASIALAERQTPLVAAPDPDAPRYANDRAAYETDKKAYEAALQVRGAAVAQIISARLRGQPLEMLQELLDQPENTMPVFKPVVGPAIVVRHAHVIKCLERTDLFTVDPYTPEMIRANDDQARNPEQSPPFMLGTDKEEWYLPDDILLRRVVSRQDEKILTALARQEAEHWTQQAKDKGKGEIDFVPTIARFVPLRIVSDYLGVPFYATGQPACLPDLRGGESFPLDDALKQTFTFQRIQAGKVPTAEDLYNWVKDAFRNIFNNSNPADPLFAQFRQQGLEATEYLTAYIHELVKHFKAQLQQGENVPDTMLTRLVRLQLSLADAQQAAALEQEFAAVLGRPLPAGELDRRLSDAYIRTNVFGTAVGAVVNPEEASARIVDSILSLKEGKYEGINGSSYQHLQAMAKVPTDSPQAAESLKIVRQYALEGLRLEPQGEVLPRRCVQDNTELGGVLIQRGTTVFVAYAAAMRDPEATPNPLAFDFTRNEDAVPYQHQRTRAKEAPQSRLYLQHGFGRHKCLGRYASEITMQESLRALLRLGDLERRSALQMDAQNLYAVSLRVGFNSQEAVRE</sequence>
<accession>A0A1H3ETZ8</accession>
<dbReference type="SUPFAM" id="SSF48264">
    <property type="entry name" value="Cytochrome P450"/>
    <property type="match status" value="1"/>
</dbReference>
<keyword evidence="3" id="KW-1185">Reference proteome</keyword>
<dbReference type="Pfam" id="PF00067">
    <property type="entry name" value="p450"/>
    <property type="match status" value="1"/>
</dbReference>
<evidence type="ECO:0000313" key="2">
    <source>
        <dbReference type="EMBL" id="SDX82252.1"/>
    </source>
</evidence>